<dbReference type="Pfam" id="PF02604">
    <property type="entry name" value="PhdYeFM_antitox"/>
    <property type="match status" value="1"/>
</dbReference>
<name>A0A5D4GUC8_9HYPH</name>
<evidence type="ECO:0000313" key="4">
    <source>
        <dbReference type="Proteomes" id="UP000323258"/>
    </source>
</evidence>
<dbReference type="AlphaFoldDB" id="A0A5D4GUC8"/>
<evidence type="ECO:0000256" key="2">
    <source>
        <dbReference type="RuleBase" id="RU362080"/>
    </source>
</evidence>
<dbReference type="NCBIfam" id="TIGR01552">
    <property type="entry name" value="phd_fam"/>
    <property type="match status" value="1"/>
</dbReference>
<comment type="similarity">
    <text evidence="1 2">Belongs to the phD/YefM antitoxin family.</text>
</comment>
<protein>
    <recommendedName>
        <fullName evidence="2">Antitoxin</fullName>
    </recommendedName>
</protein>
<keyword evidence="4" id="KW-1185">Reference proteome</keyword>
<evidence type="ECO:0000256" key="1">
    <source>
        <dbReference type="ARBA" id="ARBA00009981"/>
    </source>
</evidence>
<dbReference type="InterPro" id="IPR006442">
    <property type="entry name" value="Antitoxin_Phd/YefM"/>
</dbReference>
<dbReference type="InterPro" id="IPR051416">
    <property type="entry name" value="phD-YefM_TA_antitoxins"/>
</dbReference>
<dbReference type="InterPro" id="IPR036165">
    <property type="entry name" value="YefM-like_sf"/>
</dbReference>
<comment type="function">
    <text evidence="2">Antitoxin component of a type II toxin-antitoxin (TA) system.</text>
</comment>
<reference evidence="3 4" key="2">
    <citation type="submission" date="2019-09" db="EMBL/GenBank/DDBJ databases">
        <title>Mesorhizobium sp. MaA-C15 isolated from Microcystis aeruginosa.</title>
        <authorList>
            <person name="Jeong S.E."/>
            <person name="Jin H.M."/>
            <person name="Jeon C.O."/>
        </authorList>
    </citation>
    <scope>NUCLEOTIDE SEQUENCE [LARGE SCALE GENOMIC DNA]</scope>
    <source>
        <strain evidence="3 4">MaA-C15</strain>
    </source>
</reference>
<dbReference type="SUPFAM" id="SSF143120">
    <property type="entry name" value="YefM-like"/>
    <property type="match status" value="1"/>
</dbReference>
<dbReference type="Proteomes" id="UP000323258">
    <property type="component" value="Unassembled WGS sequence"/>
</dbReference>
<proteinExistence type="inferred from homology"/>
<dbReference type="PANTHER" id="PTHR35377">
    <property type="entry name" value="ANTITOXIN VAPB49-RELATED-RELATED"/>
    <property type="match status" value="1"/>
</dbReference>
<organism evidence="3 4">
    <name type="scientific">Neoaquamicrobium microcysteis</name>
    <dbReference type="NCBI Taxonomy" id="2682781"/>
    <lineage>
        <taxon>Bacteria</taxon>
        <taxon>Pseudomonadati</taxon>
        <taxon>Pseudomonadota</taxon>
        <taxon>Alphaproteobacteria</taxon>
        <taxon>Hyphomicrobiales</taxon>
        <taxon>Phyllobacteriaceae</taxon>
        <taxon>Neoaquamicrobium</taxon>
    </lineage>
</organism>
<dbReference type="OrthoDB" id="7473440at2"/>
<reference evidence="3 4" key="1">
    <citation type="submission" date="2019-08" db="EMBL/GenBank/DDBJ databases">
        <authorList>
            <person name="Seo Y.L."/>
        </authorList>
    </citation>
    <scope>NUCLEOTIDE SEQUENCE [LARGE SCALE GENOMIC DNA]</scope>
    <source>
        <strain evidence="3 4">MaA-C15</strain>
    </source>
</reference>
<gene>
    <name evidence="3" type="ORF">FY036_12815</name>
</gene>
<dbReference type="RefSeq" id="WP_148915125.1">
    <property type="nucleotide sequence ID" value="NZ_VSZS01000063.1"/>
</dbReference>
<sequence length="75" mass="8375">MNVTVAEMKANLSEILRKAAAGEEVIVTRHGKPYVKVGPERSSMTKLPRLGAFKGQIKIADDFDELGPEWDEYIK</sequence>
<dbReference type="EMBL" id="VSZS01000063">
    <property type="protein sequence ID" value="TYR31968.1"/>
    <property type="molecule type" value="Genomic_DNA"/>
</dbReference>
<comment type="caution">
    <text evidence="3">The sequence shown here is derived from an EMBL/GenBank/DDBJ whole genome shotgun (WGS) entry which is preliminary data.</text>
</comment>
<evidence type="ECO:0000313" key="3">
    <source>
        <dbReference type="EMBL" id="TYR31968.1"/>
    </source>
</evidence>
<accession>A0A5D4GUC8</accession>
<dbReference type="Gene3D" id="3.40.1620.10">
    <property type="entry name" value="YefM-like domain"/>
    <property type="match status" value="1"/>
</dbReference>